<evidence type="ECO:0000313" key="2">
    <source>
        <dbReference type="Proteomes" id="UP000014028"/>
    </source>
</evidence>
<organism evidence="1 2">
    <name type="scientific">Bacillus cereus VD184</name>
    <dbReference type="NCBI Taxonomy" id="1053242"/>
    <lineage>
        <taxon>Bacteria</taxon>
        <taxon>Bacillati</taxon>
        <taxon>Bacillota</taxon>
        <taxon>Bacilli</taxon>
        <taxon>Bacillales</taxon>
        <taxon>Bacillaceae</taxon>
        <taxon>Bacillus</taxon>
        <taxon>Bacillus cereus group</taxon>
    </lineage>
</organism>
<dbReference type="AlphaFoldDB" id="A0A9W5R208"/>
<gene>
    <name evidence="1" type="ORF">IKC_06278</name>
</gene>
<dbReference type="InterPro" id="IPR024405">
    <property type="entry name" value="Phage_BhlA/UviB"/>
</dbReference>
<evidence type="ECO:0008006" key="3">
    <source>
        <dbReference type="Google" id="ProtNLM"/>
    </source>
</evidence>
<name>A0A9W5R208_BACCE</name>
<dbReference type="RefSeq" id="WP_016123565.1">
    <property type="nucleotide sequence ID" value="NZ_KB976837.1"/>
</dbReference>
<accession>A0A9W5R208</accession>
<evidence type="ECO:0000313" key="1">
    <source>
        <dbReference type="EMBL" id="EOQ05344.1"/>
    </source>
</evidence>
<dbReference type="Proteomes" id="UP000014028">
    <property type="component" value="Unassembled WGS sequence"/>
</dbReference>
<dbReference type="Pfam" id="PF10960">
    <property type="entry name" value="Holin_BhlA"/>
    <property type="match status" value="1"/>
</dbReference>
<proteinExistence type="predicted"/>
<dbReference type="EMBL" id="AHFK01000079">
    <property type="protein sequence ID" value="EOQ05344.1"/>
    <property type="molecule type" value="Genomic_DNA"/>
</dbReference>
<comment type="caution">
    <text evidence="1">The sequence shown here is derived from an EMBL/GenBank/DDBJ whole genome shotgun (WGS) entry which is preliminary data.</text>
</comment>
<sequence>MEEQIFNSMIQQGAFAALFVWMLFTTQKKNEEREIQYQKVIEKNQEVITKQAEAFGDLSKDVSDIKQKILGNGETNQWDTL</sequence>
<reference evidence="1 2" key="1">
    <citation type="submission" date="2012-12" db="EMBL/GenBank/DDBJ databases">
        <title>The Genome Sequence of Bacillus cereus VD184.</title>
        <authorList>
            <consortium name="The Broad Institute Genome Sequencing Platform"/>
            <consortium name="The Broad Institute Genome Sequencing Center for Infectious Disease"/>
            <person name="Feldgarden M."/>
            <person name="Van der Auwera G.A."/>
            <person name="Mahillon J."/>
            <person name="Duprez V."/>
            <person name="Timmery S."/>
            <person name="Mattelet C."/>
            <person name="Dierick K."/>
            <person name="Sun M."/>
            <person name="Yu Z."/>
            <person name="Zhu L."/>
            <person name="Hu X."/>
            <person name="Shank E.B."/>
            <person name="Swiecicka I."/>
            <person name="Hansen B.M."/>
            <person name="Andrup L."/>
            <person name="Walker B."/>
            <person name="Young S.K."/>
            <person name="Zeng Q."/>
            <person name="Gargeya S."/>
            <person name="Fitzgerald M."/>
            <person name="Haas B."/>
            <person name="Abouelleil A."/>
            <person name="Alvarado L."/>
            <person name="Arachchi H.M."/>
            <person name="Berlin A.M."/>
            <person name="Chapman S.B."/>
            <person name="Dewar J."/>
            <person name="Goldberg J."/>
            <person name="Griggs A."/>
            <person name="Gujja S."/>
            <person name="Hansen M."/>
            <person name="Howarth C."/>
            <person name="Imamovic A."/>
            <person name="Larimer J."/>
            <person name="McCowan C."/>
            <person name="Murphy C."/>
            <person name="Neiman D."/>
            <person name="Pearson M."/>
            <person name="Priest M."/>
            <person name="Roberts A."/>
            <person name="Saif S."/>
            <person name="Shea T."/>
            <person name="Sisk P."/>
            <person name="Sykes S."/>
            <person name="Wortman J."/>
            <person name="Nusbaum C."/>
            <person name="Birren B."/>
        </authorList>
    </citation>
    <scope>NUCLEOTIDE SEQUENCE [LARGE SCALE GENOMIC DNA]</scope>
    <source>
        <strain evidence="1 2">VD184</strain>
    </source>
</reference>
<protein>
    <recommendedName>
        <fullName evidence="3">Bacteriocin biosynthesis protein</fullName>
    </recommendedName>
</protein>